<dbReference type="eggNOG" id="COG1077">
    <property type="taxonomic scope" value="Bacteria"/>
</dbReference>
<dbReference type="STRING" id="479434.Sthe_2367"/>
<dbReference type="NCBIfam" id="NF010539">
    <property type="entry name" value="PRK13927.1"/>
    <property type="match status" value="1"/>
</dbReference>
<dbReference type="GO" id="GO:0005737">
    <property type="term" value="C:cytoplasm"/>
    <property type="evidence" value="ECO:0007669"/>
    <property type="project" value="UniProtKB-SubCell"/>
</dbReference>
<evidence type="ECO:0000256" key="4">
    <source>
        <dbReference type="ARBA" id="ARBA00022960"/>
    </source>
</evidence>
<evidence type="ECO:0000313" key="8">
    <source>
        <dbReference type="Proteomes" id="UP000002027"/>
    </source>
</evidence>
<dbReference type="GO" id="GO:0008360">
    <property type="term" value="P:regulation of cell shape"/>
    <property type="evidence" value="ECO:0007669"/>
    <property type="project" value="UniProtKB-UniRule"/>
</dbReference>
<evidence type="ECO:0000313" key="7">
    <source>
        <dbReference type="EMBL" id="ACZ39787.1"/>
    </source>
</evidence>
<keyword evidence="2 6" id="KW-0547">Nucleotide-binding</keyword>
<dbReference type="InParanoid" id="D1C7E1"/>
<dbReference type="InterPro" id="IPR056546">
    <property type="entry name" value="MreB_MamK-like"/>
</dbReference>
<dbReference type="Pfam" id="PF06723">
    <property type="entry name" value="MreB_Mbl"/>
    <property type="match status" value="1"/>
</dbReference>
<keyword evidence="3 6" id="KW-0067">ATP-binding</keyword>
<dbReference type="EMBL" id="CP001823">
    <property type="protein sequence ID" value="ACZ39787.1"/>
    <property type="molecule type" value="Genomic_DNA"/>
</dbReference>
<dbReference type="Proteomes" id="UP000002027">
    <property type="component" value="Chromosome 1"/>
</dbReference>
<dbReference type="CDD" id="cd10225">
    <property type="entry name" value="ASKHA_NBD_MreB-like"/>
    <property type="match status" value="1"/>
</dbReference>
<evidence type="ECO:0000256" key="5">
    <source>
        <dbReference type="ARBA" id="ARBA00023458"/>
    </source>
</evidence>
<gene>
    <name evidence="6" type="primary">mreB</name>
    <name evidence="7" type="ordered locus">Sthe_2367</name>
</gene>
<protein>
    <recommendedName>
        <fullName evidence="6">Cell shape-determining protein MreB</fullName>
    </recommendedName>
</protein>
<organism evidence="7 8">
    <name type="scientific">Sphaerobacter thermophilus (strain ATCC 49802 / DSM 20745 / KCCM 41009 / NCIMB 13125 / S 6022)</name>
    <dbReference type="NCBI Taxonomy" id="479434"/>
    <lineage>
        <taxon>Bacteria</taxon>
        <taxon>Pseudomonadati</taxon>
        <taxon>Thermomicrobiota</taxon>
        <taxon>Thermomicrobia</taxon>
        <taxon>Sphaerobacterales</taxon>
        <taxon>Sphaerobacterineae</taxon>
        <taxon>Sphaerobacteraceae</taxon>
        <taxon>Sphaerobacter</taxon>
    </lineage>
</organism>
<dbReference type="HOGENOM" id="CLU_052037_0_0_0"/>
<dbReference type="InterPro" id="IPR043129">
    <property type="entry name" value="ATPase_NBD"/>
</dbReference>
<keyword evidence="8" id="KW-1185">Reference proteome</keyword>
<dbReference type="InterPro" id="IPR004753">
    <property type="entry name" value="MreB"/>
</dbReference>
<dbReference type="Gene3D" id="3.30.420.40">
    <property type="match status" value="2"/>
</dbReference>
<dbReference type="GO" id="GO:0000902">
    <property type="term" value="P:cell morphogenesis"/>
    <property type="evidence" value="ECO:0007669"/>
    <property type="project" value="InterPro"/>
</dbReference>
<dbReference type="PANTHER" id="PTHR42749">
    <property type="entry name" value="CELL SHAPE-DETERMINING PROTEIN MREB"/>
    <property type="match status" value="1"/>
</dbReference>
<dbReference type="RefSeq" id="WP_012872828.1">
    <property type="nucleotide sequence ID" value="NC_013523.1"/>
</dbReference>
<comment type="similarity">
    <text evidence="5 6">Belongs to the FtsA/MreB family.</text>
</comment>
<dbReference type="AlphaFoldDB" id="D1C7E1"/>
<keyword evidence="1 6" id="KW-0963">Cytoplasm</keyword>
<evidence type="ECO:0000256" key="2">
    <source>
        <dbReference type="ARBA" id="ARBA00022741"/>
    </source>
</evidence>
<dbReference type="PANTHER" id="PTHR42749:SF1">
    <property type="entry name" value="CELL SHAPE-DETERMINING PROTEIN MREB"/>
    <property type="match status" value="1"/>
</dbReference>
<keyword evidence="4 6" id="KW-0133">Cell shape</keyword>
<sequence length="334" mass="35678">MAKQLGIDLGTANVLVFVRGRGIVINEPSVVAISAKDGKVKAVGVEARNMLGREPRETIEVVRPMRDGVIADYVVTQEMLRYFINKAVGRFSLVRPEVMICVPAGVTGVERRAVRDAALNAGARRAYLISEPLAAAIGAKVPVADPSGNMVIDIGGGTTEVAVISLNGIVVARSIRVGGNKFDEAIANYIKRKYNLRIGERTAEEVKIAIGSAMPVDEDLFMEVRGRDEVAGLPRTIQIHANEIVEAITEPLEAVIGAVRAVLEETPPELSSDIIDKGMILTGGGALLRHLSDLLTEVTGVPCYVADDPLSCVAIGTGLALEYFDVIRDSLEEL</sequence>
<comment type="subcellular location">
    <subcellularLocation>
        <location evidence="6">Cytoplasm</location>
    </subcellularLocation>
    <text evidence="6">Membrane-associated.</text>
</comment>
<dbReference type="PRINTS" id="PR01652">
    <property type="entry name" value="SHAPEPROTEIN"/>
</dbReference>
<comment type="function">
    <text evidence="6">Forms membrane-associated dynamic filaments that are essential for cell shape determination. Acts by regulating cell wall synthesis and cell elongation, and thus cell shape. A feedback loop between cell geometry and MreB localization may maintain elongated cell shape by targeting cell wall growth to regions of negative cell wall curvature.</text>
</comment>
<reference evidence="8" key="1">
    <citation type="submission" date="2009-11" db="EMBL/GenBank/DDBJ databases">
        <title>The complete chromosome 1 of Sphaerobacter thermophilus DSM 20745.</title>
        <authorList>
            <person name="Lucas S."/>
            <person name="Copeland A."/>
            <person name="Lapidus A."/>
            <person name="Glavina del Rio T."/>
            <person name="Dalin E."/>
            <person name="Tice H."/>
            <person name="Bruce D."/>
            <person name="Goodwin L."/>
            <person name="Pitluck S."/>
            <person name="Kyrpides N."/>
            <person name="Mavromatis K."/>
            <person name="Ivanova N."/>
            <person name="Mikhailova N."/>
            <person name="LaButti K.M."/>
            <person name="Clum A."/>
            <person name="Sun H.I."/>
            <person name="Brettin T."/>
            <person name="Detter J.C."/>
            <person name="Han C."/>
            <person name="Larimer F."/>
            <person name="Land M."/>
            <person name="Hauser L."/>
            <person name="Markowitz V."/>
            <person name="Cheng J.F."/>
            <person name="Hugenholtz P."/>
            <person name="Woyke T."/>
            <person name="Wu D."/>
            <person name="Steenblock K."/>
            <person name="Schneider S."/>
            <person name="Pukall R."/>
            <person name="Goeker M."/>
            <person name="Klenk H.P."/>
            <person name="Eisen J.A."/>
        </authorList>
    </citation>
    <scope>NUCLEOTIDE SEQUENCE [LARGE SCALE GENOMIC DNA]</scope>
    <source>
        <strain evidence="8">ATCC 49802 / DSM 20745 / S 6022</strain>
    </source>
</reference>
<dbReference type="GO" id="GO:0005524">
    <property type="term" value="F:ATP binding"/>
    <property type="evidence" value="ECO:0007669"/>
    <property type="project" value="UniProtKB-KW"/>
</dbReference>
<evidence type="ECO:0000256" key="6">
    <source>
        <dbReference type="HAMAP-Rule" id="MF_02207"/>
    </source>
</evidence>
<dbReference type="KEGG" id="sti:Sthe_2367"/>
<dbReference type="HAMAP" id="MF_02207">
    <property type="entry name" value="MreB"/>
    <property type="match status" value="1"/>
</dbReference>
<accession>D1C7E1</accession>
<reference evidence="7 8" key="2">
    <citation type="journal article" date="2010" name="Stand. Genomic Sci.">
        <title>Complete genome sequence of Desulfohalobium retbaense type strain (HR(100)).</title>
        <authorList>
            <person name="Spring S."/>
            <person name="Nolan M."/>
            <person name="Lapidus A."/>
            <person name="Glavina Del Rio T."/>
            <person name="Copeland A."/>
            <person name="Tice H."/>
            <person name="Cheng J.F."/>
            <person name="Lucas S."/>
            <person name="Land M."/>
            <person name="Chen F."/>
            <person name="Bruce D."/>
            <person name="Goodwin L."/>
            <person name="Pitluck S."/>
            <person name="Ivanova N."/>
            <person name="Mavromatis K."/>
            <person name="Mikhailova N."/>
            <person name="Pati A."/>
            <person name="Chen A."/>
            <person name="Palaniappan K."/>
            <person name="Hauser L."/>
            <person name="Chang Y.J."/>
            <person name="Jeffries C.D."/>
            <person name="Munk C."/>
            <person name="Kiss H."/>
            <person name="Chain P."/>
            <person name="Han C."/>
            <person name="Brettin T."/>
            <person name="Detter J.C."/>
            <person name="Schuler E."/>
            <person name="Goker M."/>
            <person name="Rohde M."/>
            <person name="Bristow J."/>
            <person name="Eisen J.A."/>
            <person name="Markowitz V."/>
            <person name="Hugenholtz P."/>
            <person name="Kyrpides N.C."/>
            <person name="Klenk H.P."/>
        </authorList>
    </citation>
    <scope>NUCLEOTIDE SEQUENCE [LARGE SCALE GENOMIC DNA]</scope>
    <source>
        <strain evidence="8">ATCC 49802 / DSM 20745 / S 6022</strain>
    </source>
</reference>
<dbReference type="OrthoDB" id="9768127at2"/>
<evidence type="ECO:0000256" key="1">
    <source>
        <dbReference type="ARBA" id="ARBA00022490"/>
    </source>
</evidence>
<dbReference type="NCBIfam" id="TIGR00904">
    <property type="entry name" value="mreB"/>
    <property type="match status" value="1"/>
</dbReference>
<comment type="subunit">
    <text evidence="6">Forms polymers.</text>
</comment>
<dbReference type="SUPFAM" id="SSF53067">
    <property type="entry name" value="Actin-like ATPase domain"/>
    <property type="match status" value="2"/>
</dbReference>
<proteinExistence type="inferred from homology"/>
<feature type="binding site" evidence="6">
    <location>
        <begin position="204"/>
        <end position="207"/>
    </location>
    <ligand>
        <name>ATP</name>
        <dbReference type="ChEBI" id="CHEBI:30616"/>
    </ligand>
</feature>
<feature type="binding site" evidence="6">
    <location>
        <begin position="284"/>
        <end position="287"/>
    </location>
    <ligand>
        <name>ATP</name>
        <dbReference type="ChEBI" id="CHEBI:30616"/>
    </ligand>
</feature>
<feature type="binding site" evidence="6">
    <location>
        <begin position="156"/>
        <end position="158"/>
    </location>
    <ligand>
        <name>ATP</name>
        <dbReference type="ChEBI" id="CHEBI:30616"/>
    </ligand>
</feature>
<name>D1C7E1_SPHTD</name>
<evidence type="ECO:0000256" key="3">
    <source>
        <dbReference type="ARBA" id="ARBA00022840"/>
    </source>
</evidence>
<feature type="binding site" evidence="6">
    <location>
        <begin position="11"/>
        <end position="13"/>
    </location>
    <ligand>
        <name>ATP</name>
        <dbReference type="ChEBI" id="CHEBI:30616"/>
    </ligand>
</feature>